<evidence type="ECO:0000256" key="2">
    <source>
        <dbReference type="SAM" id="SignalP"/>
    </source>
</evidence>
<dbReference type="Pfam" id="PF05239">
    <property type="entry name" value="PRC"/>
    <property type="match status" value="2"/>
</dbReference>
<reference evidence="4 5" key="1">
    <citation type="journal article" date="2016" name="Int. J. Syst. Evol. Microbiol.">
        <title>Arsenicitalea aurantiaca gen. nov., sp. nov., a new member of the family Hyphomicrobiaceae, isolated from high-arsenic sediment.</title>
        <authorList>
            <person name="Mu Y."/>
            <person name="Zhou L."/>
            <person name="Zeng X.C."/>
            <person name="Liu L."/>
            <person name="Pan Y."/>
            <person name="Chen X."/>
            <person name="Wang J."/>
            <person name="Li S."/>
            <person name="Li W.J."/>
            <person name="Wang Y."/>
        </authorList>
    </citation>
    <scope>NUCLEOTIDE SEQUENCE [LARGE SCALE GENOMIC DNA]</scope>
    <source>
        <strain evidence="4 5">42-50</strain>
    </source>
</reference>
<dbReference type="PANTHER" id="PTHR36505">
    <property type="entry name" value="BLR1072 PROTEIN"/>
    <property type="match status" value="1"/>
</dbReference>
<dbReference type="AlphaFoldDB" id="A0A433XKX9"/>
<feature type="domain" description="PRC-barrel" evidence="3">
    <location>
        <begin position="202"/>
        <end position="279"/>
    </location>
</feature>
<keyword evidence="2" id="KW-0732">Signal</keyword>
<accession>A0A433XKX9</accession>
<proteinExistence type="predicted"/>
<dbReference type="InterPro" id="IPR011033">
    <property type="entry name" value="PRC_barrel-like_sf"/>
</dbReference>
<sequence length="290" mass="30985">MIRSLFLSLTITTMLTAPSFAQGGLDVPPPADGFGTQAPSSPLSNEPMSELERAGLRPPLQVQSGYTYSTEDRRVTEILGQPVYTSVEETGENIGSINEIIVTPDASIAAVVVEIGGFLGIGARNIAIEYRNLQYQVAHDGSWRWVYPTTAEQLQDAPEFVWTETLAEPGQSRETDGPVPIDETAMPDAPAVETANPNDDGSIAADQLRGATLYSTNNQVVGMISDVLVSDVGTVQDVIVDVGGFLGIGTRSVAVPYGQLRLELDANGNSFMVVDATREAIEALPEYQPQ</sequence>
<dbReference type="EMBL" id="RZNJ01000001">
    <property type="protein sequence ID" value="RUT34713.1"/>
    <property type="molecule type" value="Genomic_DNA"/>
</dbReference>
<organism evidence="4 5">
    <name type="scientific">Arsenicitalea aurantiaca</name>
    <dbReference type="NCBI Taxonomy" id="1783274"/>
    <lineage>
        <taxon>Bacteria</taxon>
        <taxon>Pseudomonadati</taxon>
        <taxon>Pseudomonadota</taxon>
        <taxon>Alphaproteobacteria</taxon>
        <taxon>Hyphomicrobiales</taxon>
        <taxon>Devosiaceae</taxon>
        <taxon>Arsenicitalea</taxon>
    </lineage>
</organism>
<keyword evidence="5" id="KW-1185">Reference proteome</keyword>
<feature type="domain" description="PRC-barrel" evidence="3">
    <location>
        <begin position="73"/>
        <end position="139"/>
    </location>
</feature>
<comment type="caution">
    <text evidence="4">The sequence shown here is derived from an EMBL/GenBank/DDBJ whole genome shotgun (WGS) entry which is preliminary data.</text>
</comment>
<feature type="compositionally biased region" description="Polar residues" evidence="1">
    <location>
        <begin position="37"/>
        <end position="47"/>
    </location>
</feature>
<dbReference type="Proteomes" id="UP000281547">
    <property type="component" value="Unassembled WGS sequence"/>
</dbReference>
<protein>
    <submittedName>
        <fullName evidence="4">PRC-barrel domain containing protein</fullName>
    </submittedName>
</protein>
<dbReference type="SUPFAM" id="SSF50346">
    <property type="entry name" value="PRC-barrel domain"/>
    <property type="match status" value="2"/>
</dbReference>
<evidence type="ECO:0000256" key="1">
    <source>
        <dbReference type="SAM" id="MobiDB-lite"/>
    </source>
</evidence>
<gene>
    <name evidence="4" type="ORF">EMQ25_01750</name>
</gene>
<dbReference type="PANTHER" id="PTHR36505:SF1">
    <property type="entry name" value="BLR1072 PROTEIN"/>
    <property type="match status" value="1"/>
</dbReference>
<evidence type="ECO:0000259" key="3">
    <source>
        <dbReference type="Pfam" id="PF05239"/>
    </source>
</evidence>
<feature type="chain" id="PRO_5019357734" evidence="2">
    <location>
        <begin position="22"/>
        <end position="290"/>
    </location>
</feature>
<evidence type="ECO:0000313" key="5">
    <source>
        <dbReference type="Proteomes" id="UP000281547"/>
    </source>
</evidence>
<name>A0A433XKX9_9HYPH</name>
<dbReference type="InterPro" id="IPR027275">
    <property type="entry name" value="PRC-brl_dom"/>
</dbReference>
<feature type="region of interest" description="Disordered" evidence="1">
    <location>
        <begin position="26"/>
        <end position="49"/>
    </location>
</feature>
<feature type="signal peptide" evidence="2">
    <location>
        <begin position="1"/>
        <end position="21"/>
    </location>
</feature>
<dbReference type="Gene3D" id="2.30.30.240">
    <property type="entry name" value="PRC-barrel domain"/>
    <property type="match status" value="2"/>
</dbReference>
<evidence type="ECO:0000313" key="4">
    <source>
        <dbReference type="EMBL" id="RUT34713.1"/>
    </source>
</evidence>